<evidence type="ECO:0000313" key="1">
    <source>
        <dbReference type="EMBL" id="CAF1640051.1"/>
    </source>
</evidence>
<dbReference type="EMBL" id="CAJNOQ010046975">
    <property type="protein sequence ID" value="CAF1640051.1"/>
    <property type="molecule type" value="Genomic_DNA"/>
</dbReference>
<reference evidence="1" key="1">
    <citation type="submission" date="2021-02" db="EMBL/GenBank/DDBJ databases">
        <authorList>
            <person name="Nowell W R."/>
        </authorList>
    </citation>
    <scope>NUCLEOTIDE SEQUENCE</scope>
</reference>
<accession>A0A816E1A5</accession>
<evidence type="ECO:0000313" key="3">
    <source>
        <dbReference type="Proteomes" id="UP000663829"/>
    </source>
</evidence>
<feature type="non-terminal residue" evidence="1">
    <location>
        <position position="1"/>
    </location>
</feature>
<comment type="caution">
    <text evidence="1">The sequence shown here is derived from an EMBL/GenBank/DDBJ whole genome shotgun (WGS) entry which is preliminary data.</text>
</comment>
<name>A0A816E1A5_9BILA</name>
<sequence>FRCMFRIRNENNKVTSQQNDCDKYRAVIVRFYSRSIRQLVLASLDKLRGKNLGVTVVEDLTKNALEVYCRERAKLEGNEKKKVLARNGRVYVRQHDNNLTLISE</sequence>
<dbReference type="AlphaFoldDB" id="A0A816E1A5"/>
<evidence type="ECO:0000313" key="2">
    <source>
        <dbReference type="EMBL" id="CAF4550695.1"/>
    </source>
</evidence>
<dbReference type="Proteomes" id="UP000663829">
    <property type="component" value="Unassembled WGS sequence"/>
</dbReference>
<organism evidence="1 3">
    <name type="scientific">Didymodactylos carnosus</name>
    <dbReference type="NCBI Taxonomy" id="1234261"/>
    <lineage>
        <taxon>Eukaryota</taxon>
        <taxon>Metazoa</taxon>
        <taxon>Spiralia</taxon>
        <taxon>Gnathifera</taxon>
        <taxon>Rotifera</taxon>
        <taxon>Eurotatoria</taxon>
        <taxon>Bdelloidea</taxon>
        <taxon>Philodinida</taxon>
        <taxon>Philodinidae</taxon>
        <taxon>Didymodactylos</taxon>
    </lineage>
</organism>
<dbReference type="EMBL" id="CAJOBC010115763">
    <property type="protein sequence ID" value="CAF4550695.1"/>
    <property type="molecule type" value="Genomic_DNA"/>
</dbReference>
<gene>
    <name evidence="1" type="ORF">GPM918_LOCUS44878</name>
    <name evidence="2" type="ORF">SRO942_LOCUS46973</name>
</gene>
<proteinExistence type="predicted"/>
<keyword evidence="3" id="KW-1185">Reference proteome</keyword>
<dbReference type="OrthoDB" id="7484295at2759"/>
<dbReference type="Proteomes" id="UP000681722">
    <property type="component" value="Unassembled WGS sequence"/>
</dbReference>
<protein>
    <submittedName>
        <fullName evidence="1">Uncharacterized protein</fullName>
    </submittedName>
</protein>